<evidence type="ECO:0000256" key="7">
    <source>
        <dbReference type="SAM" id="Phobius"/>
    </source>
</evidence>
<dbReference type="GO" id="GO:0005886">
    <property type="term" value="C:plasma membrane"/>
    <property type="evidence" value="ECO:0007669"/>
    <property type="project" value="UniProtKB-SubCell"/>
</dbReference>
<dbReference type="PANTHER" id="PTHR33406:SF13">
    <property type="entry name" value="MEMBRANE PROTEIN YDFJ"/>
    <property type="match status" value="1"/>
</dbReference>
<evidence type="ECO:0000256" key="3">
    <source>
        <dbReference type="ARBA" id="ARBA00022692"/>
    </source>
</evidence>
<dbReference type="SUPFAM" id="SSF82866">
    <property type="entry name" value="Multidrug efflux transporter AcrB transmembrane domain"/>
    <property type="match status" value="2"/>
</dbReference>
<keyword evidence="3 7" id="KW-0812">Transmembrane</keyword>
<evidence type="ECO:0000256" key="5">
    <source>
        <dbReference type="ARBA" id="ARBA00023136"/>
    </source>
</evidence>
<proteinExistence type="predicted"/>
<feature type="transmembrane region" description="Helical" evidence="7">
    <location>
        <begin position="266"/>
        <end position="284"/>
    </location>
</feature>
<evidence type="ECO:0000256" key="4">
    <source>
        <dbReference type="ARBA" id="ARBA00022989"/>
    </source>
</evidence>
<feature type="transmembrane region" description="Helical" evidence="7">
    <location>
        <begin position="626"/>
        <end position="645"/>
    </location>
</feature>
<reference evidence="9 10" key="1">
    <citation type="submission" date="2018-05" db="EMBL/GenBank/DDBJ databases">
        <title>Nocardioides silvaticus genome.</title>
        <authorList>
            <person name="Li C."/>
            <person name="Wang G."/>
        </authorList>
    </citation>
    <scope>NUCLEOTIDE SEQUENCE [LARGE SCALE GENOMIC DNA]</scope>
    <source>
        <strain evidence="9 10">CCTCC AB 2018079</strain>
    </source>
</reference>
<dbReference type="RefSeq" id="WP_109693377.1">
    <property type="nucleotide sequence ID" value="NZ_QGDD01000003.1"/>
</dbReference>
<dbReference type="AlphaFoldDB" id="A0A316THL6"/>
<feature type="transmembrane region" description="Helical" evidence="7">
    <location>
        <begin position="167"/>
        <end position="200"/>
    </location>
</feature>
<evidence type="ECO:0000256" key="6">
    <source>
        <dbReference type="SAM" id="MobiDB-lite"/>
    </source>
</evidence>
<feature type="compositionally biased region" description="Polar residues" evidence="6">
    <location>
        <begin position="331"/>
        <end position="349"/>
    </location>
</feature>
<dbReference type="Pfam" id="PF03176">
    <property type="entry name" value="MMPL"/>
    <property type="match status" value="2"/>
</dbReference>
<evidence type="ECO:0000313" key="10">
    <source>
        <dbReference type="Proteomes" id="UP000245507"/>
    </source>
</evidence>
<evidence type="ECO:0000256" key="1">
    <source>
        <dbReference type="ARBA" id="ARBA00004651"/>
    </source>
</evidence>
<keyword evidence="4 7" id="KW-1133">Transmembrane helix</keyword>
<dbReference type="Proteomes" id="UP000245507">
    <property type="component" value="Unassembled WGS sequence"/>
</dbReference>
<comment type="subcellular location">
    <subcellularLocation>
        <location evidence="1">Cell membrane</location>
        <topology evidence="1">Multi-pass membrane protein</topology>
    </subcellularLocation>
</comment>
<keyword evidence="2" id="KW-1003">Cell membrane</keyword>
<feature type="transmembrane region" description="Helical" evidence="7">
    <location>
        <begin position="584"/>
        <end position="605"/>
    </location>
</feature>
<dbReference type="EMBL" id="QGDD01000003">
    <property type="protein sequence ID" value="PWN03288.1"/>
    <property type="molecule type" value="Genomic_DNA"/>
</dbReference>
<keyword evidence="5 7" id="KW-0472">Membrane</keyword>
<feature type="transmembrane region" description="Helical" evidence="7">
    <location>
        <begin position="366"/>
        <end position="385"/>
    </location>
</feature>
<dbReference type="PROSITE" id="PS50156">
    <property type="entry name" value="SSD"/>
    <property type="match status" value="1"/>
</dbReference>
<evidence type="ECO:0000259" key="8">
    <source>
        <dbReference type="PROSITE" id="PS50156"/>
    </source>
</evidence>
<comment type="caution">
    <text evidence="9">The sequence shown here is derived from an EMBL/GenBank/DDBJ whole genome shotgun (WGS) entry which is preliminary data.</text>
</comment>
<dbReference type="InterPro" id="IPR004869">
    <property type="entry name" value="MMPL_dom"/>
</dbReference>
<feature type="domain" description="SSD" evidence="8">
    <location>
        <begin position="167"/>
        <end position="316"/>
    </location>
</feature>
<gene>
    <name evidence="9" type="ORF">DJ010_09235</name>
</gene>
<name>A0A316THL6_9ACTN</name>
<dbReference type="OrthoDB" id="7051771at2"/>
<dbReference type="Gene3D" id="1.20.1640.10">
    <property type="entry name" value="Multidrug efflux transporter AcrB transmembrane domain"/>
    <property type="match status" value="2"/>
</dbReference>
<protein>
    <submittedName>
        <fullName evidence="9">MMPL family transporter</fullName>
    </submittedName>
</protein>
<keyword evidence="10" id="KW-1185">Reference proteome</keyword>
<dbReference type="InterPro" id="IPR000731">
    <property type="entry name" value="SSD"/>
</dbReference>
<feature type="transmembrane region" description="Helical" evidence="7">
    <location>
        <begin position="290"/>
        <end position="318"/>
    </location>
</feature>
<feature type="transmembrane region" description="Helical" evidence="7">
    <location>
        <begin position="545"/>
        <end position="564"/>
    </location>
</feature>
<dbReference type="PANTHER" id="PTHR33406">
    <property type="entry name" value="MEMBRANE PROTEIN MJ1562-RELATED"/>
    <property type="match status" value="1"/>
</dbReference>
<sequence>MNPLHRVGLATARHPWRTIAAWILVLVALGGLAATLGGELRDNWNVPDTRAQHGVDQLREHFPDAGGSSAQVVLHDDARLDAAVVDEVVAELEGSEHVTTVTPRLSEDGDTALLYVRYDVPTTDTDIYGIVDPLWEAAEPAEEAGYQVELGGELPGTATEIEGRGELIGILVALALLVIAFGSVVAAGLPIAVAVGGLVAGSSGVMLLAGLMDVSTSAPTIATMVGLGVGIDYALLIVTRHVARLRAGDTPVEAAARATATAGRSVVGAGLTVLVSLMGLRLAGLPTYDAFGFATAISVVCVMAAALTLVPALCALAGRRLMPRKVRRLDTSSPSGSDYSTTERGSSTTDDTWTARWVATVARKPVAWALVALTVLLALGAPALGMRTWPQDGGSDPKDSTTRAAYDLITDEFGPGANGPITLVADLDEVSPGEVEALHREVADLDEVASSTPVSTSPDGRLAVWDIEPTTSPIDEDTTVFLDELRADVLPDGVEATGYTPILGDISELLQERLWLVVGFVVLVSIVLLTVMFRSIVVPLKAAAMNLLSIAAAYGVLTLVFQHGWGSALLGVDHAIPVSSWVPILMFAVLFGLSMDYEVFLLSAVRDDWLDTGDAKGSVVRGIASTGRVISVAAAIMVAVFLGFATESAVVVKMLGVGLAVAVALDATVVRMILVPATMTLLGKWNWWLPGRSSAARQLDDELDVTPTPTH</sequence>
<organism evidence="9 10">
    <name type="scientific">Nocardioides silvaticus</name>
    <dbReference type="NCBI Taxonomy" id="2201891"/>
    <lineage>
        <taxon>Bacteria</taxon>
        <taxon>Bacillati</taxon>
        <taxon>Actinomycetota</taxon>
        <taxon>Actinomycetes</taxon>
        <taxon>Propionibacteriales</taxon>
        <taxon>Nocardioidaceae</taxon>
        <taxon>Nocardioides</taxon>
    </lineage>
</organism>
<dbReference type="InterPro" id="IPR050545">
    <property type="entry name" value="Mycobact_MmpL"/>
</dbReference>
<accession>A0A316THL6</accession>
<feature type="transmembrane region" description="Helical" evidence="7">
    <location>
        <begin position="514"/>
        <end position="533"/>
    </location>
</feature>
<feature type="region of interest" description="Disordered" evidence="6">
    <location>
        <begin position="327"/>
        <end position="349"/>
    </location>
</feature>
<feature type="transmembrane region" description="Helical" evidence="7">
    <location>
        <begin position="651"/>
        <end position="674"/>
    </location>
</feature>
<feature type="transmembrane region" description="Helical" evidence="7">
    <location>
        <begin position="20"/>
        <end position="40"/>
    </location>
</feature>
<evidence type="ECO:0000256" key="2">
    <source>
        <dbReference type="ARBA" id="ARBA00022475"/>
    </source>
</evidence>
<evidence type="ECO:0000313" key="9">
    <source>
        <dbReference type="EMBL" id="PWN03288.1"/>
    </source>
</evidence>
<feature type="transmembrane region" description="Helical" evidence="7">
    <location>
        <begin position="220"/>
        <end position="238"/>
    </location>
</feature>